<dbReference type="PANTHER" id="PTHR46111">
    <property type="entry name" value="RIBOSOMAL RNA SMALL SUBUNIT METHYLTRANSFERASE I"/>
    <property type="match status" value="1"/>
</dbReference>
<dbReference type="InterPro" id="IPR008189">
    <property type="entry name" value="rRNA_ssu_MeTfrase_I"/>
</dbReference>
<evidence type="ECO:0000256" key="5">
    <source>
        <dbReference type="ARBA" id="ARBA00022691"/>
    </source>
</evidence>
<proteinExistence type="inferred from homology"/>
<dbReference type="NCBIfam" id="TIGR00096">
    <property type="entry name" value="16S rRNA (cytidine(1402)-2'-O)-methyltransferase"/>
    <property type="match status" value="1"/>
</dbReference>
<keyword evidence="2 6" id="KW-0698">rRNA processing</keyword>
<dbReference type="SUPFAM" id="SSF53790">
    <property type="entry name" value="Tetrapyrrole methylase"/>
    <property type="match status" value="1"/>
</dbReference>
<keyword evidence="5 6" id="KW-0949">S-adenosyl-L-methionine</keyword>
<feature type="domain" description="Tetrapyrrole methylase" evidence="8">
    <location>
        <begin position="4"/>
        <end position="209"/>
    </location>
</feature>
<organism evidence="9 10">
    <name type="scientific">Candidatus Woesebacteria bacterium GW2011_GWA1_39_21</name>
    <dbReference type="NCBI Taxonomy" id="1618550"/>
    <lineage>
        <taxon>Bacteria</taxon>
        <taxon>Candidatus Woeseibacteriota</taxon>
    </lineage>
</organism>
<gene>
    <name evidence="6" type="primary">rsmI</name>
    <name evidence="9" type="ORF">UT39_C0020G0015</name>
</gene>
<dbReference type="GO" id="GO:0070677">
    <property type="term" value="F:rRNA (cytosine-2'-O-)-methyltransferase activity"/>
    <property type="evidence" value="ECO:0007669"/>
    <property type="project" value="UniProtKB-UniRule"/>
</dbReference>
<keyword evidence="7" id="KW-0812">Transmembrane</keyword>
<dbReference type="InterPro" id="IPR035996">
    <property type="entry name" value="4pyrrol_Methylase_sf"/>
</dbReference>
<keyword evidence="7" id="KW-0472">Membrane</keyword>
<dbReference type="PANTHER" id="PTHR46111:SF1">
    <property type="entry name" value="RIBOSOMAL RNA SMALL SUBUNIT METHYLTRANSFERASE I"/>
    <property type="match status" value="1"/>
</dbReference>
<name>A0A0G0R9I7_9BACT</name>
<dbReference type="PIRSF" id="PIRSF005917">
    <property type="entry name" value="MTase_YraL"/>
    <property type="match status" value="1"/>
</dbReference>
<protein>
    <recommendedName>
        <fullName evidence="6">Ribosomal RNA small subunit methyltransferase I</fullName>
        <ecNumber evidence="6">2.1.1.198</ecNumber>
    </recommendedName>
    <alternativeName>
        <fullName evidence="6">16S rRNA 2'-O-ribose C1402 methyltransferase</fullName>
    </alternativeName>
    <alternativeName>
        <fullName evidence="6">rRNA (cytidine-2'-O-)-methyltransferase RsmI</fullName>
    </alternativeName>
</protein>
<accession>A0A0G0R9I7</accession>
<evidence type="ECO:0000256" key="7">
    <source>
        <dbReference type="SAM" id="Phobius"/>
    </source>
</evidence>
<dbReference type="Pfam" id="PF00590">
    <property type="entry name" value="TP_methylase"/>
    <property type="match status" value="1"/>
</dbReference>
<keyword evidence="4 6" id="KW-0808">Transferase</keyword>
<dbReference type="HAMAP" id="MF_01877">
    <property type="entry name" value="16SrRNA_methyltr_I"/>
    <property type="match status" value="1"/>
</dbReference>
<dbReference type="Gene3D" id="3.40.1010.10">
    <property type="entry name" value="Cobalt-precorrin-4 Transmethylase, Domain 1"/>
    <property type="match status" value="1"/>
</dbReference>
<evidence type="ECO:0000256" key="1">
    <source>
        <dbReference type="ARBA" id="ARBA00022490"/>
    </source>
</evidence>
<dbReference type="CDD" id="cd11648">
    <property type="entry name" value="RsmI"/>
    <property type="match status" value="1"/>
</dbReference>
<dbReference type="STRING" id="1618550.UT39_C0020G0015"/>
<evidence type="ECO:0000313" key="10">
    <source>
        <dbReference type="Proteomes" id="UP000034246"/>
    </source>
</evidence>
<keyword evidence="1 6" id="KW-0963">Cytoplasm</keyword>
<reference evidence="9 10" key="1">
    <citation type="journal article" date="2015" name="Nature">
        <title>rRNA introns, odd ribosomes, and small enigmatic genomes across a large radiation of phyla.</title>
        <authorList>
            <person name="Brown C.T."/>
            <person name="Hug L.A."/>
            <person name="Thomas B.C."/>
            <person name="Sharon I."/>
            <person name="Castelle C.J."/>
            <person name="Singh A."/>
            <person name="Wilkins M.J."/>
            <person name="Williams K.H."/>
            <person name="Banfield J.F."/>
        </authorList>
    </citation>
    <scope>NUCLEOTIDE SEQUENCE [LARGE SCALE GENOMIC DNA]</scope>
</reference>
<dbReference type="InterPro" id="IPR000878">
    <property type="entry name" value="4pyrrol_Mease"/>
</dbReference>
<dbReference type="AlphaFoldDB" id="A0A0G0R9I7"/>
<sequence length="231" mass="25775">MGGTLYIVATPIGNLEDITLRAIRILTDADIILAEDTRVTKKLLESQNLKLKINNLKLISYHQHSSDSKKQEILKLLLEGKNLALVTDAGTPGISDPGNELADYLLSINPEIKIVPVPGASAIVSALSVCGFNVNSFVFLGFLPKKKRKKLFDWIKTGNVSFGFYESPKRIIKTLGVLEEHFGAEKRVFVGREMTKFYEDYYRGKIPEVKLQMEKSKMRGEIVVVVEGYGV</sequence>
<keyword evidence="3 6" id="KW-0489">Methyltransferase</keyword>
<dbReference type="Gene3D" id="3.30.950.10">
    <property type="entry name" value="Methyltransferase, Cobalt-precorrin-4 Transmethylase, Domain 2"/>
    <property type="match status" value="1"/>
</dbReference>
<evidence type="ECO:0000256" key="4">
    <source>
        <dbReference type="ARBA" id="ARBA00022679"/>
    </source>
</evidence>
<evidence type="ECO:0000256" key="3">
    <source>
        <dbReference type="ARBA" id="ARBA00022603"/>
    </source>
</evidence>
<dbReference type="EC" id="2.1.1.198" evidence="6"/>
<comment type="catalytic activity">
    <reaction evidence="6">
        <text>cytidine(1402) in 16S rRNA + S-adenosyl-L-methionine = 2'-O-methylcytidine(1402) in 16S rRNA + S-adenosyl-L-homocysteine + H(+)</text>
        <dbReference type="Rhea" id="RHEA:42924"/>
        <dbReference type="Rhea" id="RHEA-COMP:10285"/>
        <dbReference type="Rhea" id="RHEA-COMP:10286"/>
        <dbReference type="ChEBI" id="CHEBI:15378"/>
        <dbReference type="ChEBI" id="CHEBI:57856"/>
        <dbReference type="ChEBI" id="CHEBI:59789"/>
        <dbReference type="ChEBI" id="CHEBI:74495"/>
        <dbReference type="ChEBI" id="CHEBI:82748"/>
        <dbReference type="EC" id="2.1.1.198"/>
    </reaction>
</comment>
<dbReference type="FunFam" id="3.40.1010.10:FF:000007">
    <property type="entry name" value="Ribosomal RNA small subunit methyltransferase I"/>
    <property type="match status" value="1"/>
</dbReference>
<evidence type="ECO:0000256" key="6">
    <source>
        <dbReference type="HAMAP-Rule" id="MF_01877"/>
    </source>
</evidence>
<comment type="subcellular location">
    <subcellularLocation>
        <location evidence="6">Cytoplasm</location>
    </subcellularLocation>
</comment>
<dbReference type="InterPro" id="IPR014776">
    <property type="entry name" value="4pyrrole_Mease_sub2"/>
</dbReference>
<dbReference type="InterPro" id="IPR014777">
    <property type="entry name" value="4pyrrole_Mease_sub1"/>
</dbReference>
<keyword evidence="7" id="KW-1133">Transmembrane helix</keyword>
<feature type="transmembrane region" description="Helical" evidence="7">
    <location>
        <begin position="122"/>
        <end position="143"/>
    </location>
</feature>
<dbReference type="PATRIC" id="fig|1618550.3.peg.1031"/>
<comment type="caution">
    <text evidence="9">The sequence shown here is derived from an EMBL/GenBank/DDBJ whole genome shotgun (WGS) entry which is preliminary data.</text>
</comment>
<dbReference type="EMBL" id="LBWP01000020">
    <property type="protein sequence ID" value="KKR10367.1"/>
    <property type="molecule type" value="Genomic_DNA"/>
</dbReference>
<evidence type="ECO:0000313" key="9">
    <source>
        <dbReference type="EMBL" id="KKR10367.1"/>
    </source>
</evidence>
<dbReference type="Proteomes" id="UP000034246">
    <property type="component" value="Unassembled WGS sequence"/>
</dbReference>
<evidence type="ECO:0000256" key="2">
    <source>
        <dbReference type="ARBA" id="ARBA00022552"/>
    </source>
</evidence>
<dbReference type="GO" id="GO:0005737">
    <property type="term" value="C:cytoplasm"/>
    <property type="evidence" value="ECO:0007669"/>
    <property type="project" value="UniProtKB-SubCell"/>
</dbReference>
<comment type="similarity">
    <text evidence="6">Belongs to the methyltransferase superfamily. RsmI family.</text>
</comment>
<evidence type="ECO:0000259" key="8">
    <source>
        <dbReference type="Pfam" id="PF00590"/>
    </source>
</evidence>
<comment type="function">
    <text evidence="6">Catalyzes the 2'-O-methylation of the ribose of cytidine 1402 (C1402) in 16S rRNA.</text>
</comment>